<keyword evidence="3 7" id="KW-0238">DNA-binding</keyword>
<dbReference type="PANTHER" id="PTHR30419:SF8">
    <property type="entry name" value="NITROGEN ASSIMILATION TRANSCRIPTIONAL ACTIVATOR-RELATED"/>
    <property type="match status" value="1"/>
</dbReference>
<gene>
    <name evidence="7" type="ORF">J2S73_002965</name>
</gene>
<dbReference type="GO" id="GO:0003700">
    <property type="term" value="F:DNA-binding transcription factor activity"/>
    <property type="evidence" value="ECO:0007669"/>
    <property type="project" value="InterPro"/>
</dbReference>
<dbReference type="PRINTS" id="PR00039">
    <property type="entry name" value="HTHLYSR"/>
</dbReference>
<feature type="region of interest" description="Disordered" evidence="5">
    <location>
        <begin position="1"/>
        <end position="20"/>
    </location>
</feature>
<feature type="domain" description="HTH lysR-type" evidence="6">
    <location>
        <begin position="1"/>
        <end position="49"/>
    </location>
</feature>
<dbReference type="Pfam" id="PF00126">
    <property type="entry name" value="HTH_1"/>
    <property type="match status" value="1"/>
</dbReference>
<evidence type="ECO:0000313" key="8">
    <source>
        <dbReference type="Proteomes" id="UP001229244"/>
    </source>
</evidence>
<dbReference type="InterPro" id="IPR036388">
    <property type="entry name" value="WH-like_DNA-bd_sf"/>
</dbReference>
<evidence type="ECO:0000256" key="3">
    <source>
        <dbReference type="ARBA" id="ARBA00023125"/>
    </source>
</evidence>
<dbReference type="GO" id="GO:0003677">
    <property type="term" value="F:DNA binding"/>
    <property type="evidence" value="ECO:0007669"/>
    <property type="project" value="UniProtKB-KW"/>
</dbReference>
<evidence type="ECO:0000256" key="4">
    <source>
        <dbReference type="ARBA" id="ARBA00023163"/>
    </source>
</evidence>
<dbReference type="Gene3D" id="3.40.190.290">
    <property type="match status" value="1"/>
</dbReference>
<dbReference type="InterPro" id="IPR000847">
    <property type="entry name" value="LysR_HTH_N"/>
</dbReference>
<comment type="caution">
    <text evidence="7">The sequence shown here is derived from an EMBL/GenBank/DDBJ whole genome shotgun (WGS) entry which is preliminary data.</text>
</comment>
<dbReference type="Proteomes" id="UP001229244">
    <property type="component" value="Unassembled WGS sequence"/>
</dbReference>
<dbReference type="AlphaFoldDB" id="A0AAE3VQJ2"/>
<reference evidence="7" key="1">
    <citation type="submission" date="2023-07" db="EMBL/GenBank/DDBJ databases">
        <title>Genomic Encyclopedia of Type Strains, Phase IV (KMG-IV): sequencing the most valuable type-strain genomes for metagenomic binning, comparative biology and taxonomic classification.</title>
        <authorList>
            <person name="Goeker M."/>
        </authorList>
    </citation>
    <scope>NUCLEOTIDE SEQUENCE</scope>
    <source>
        <strain evidence="7">DSM 21202</strain>
    </source>
</reference>
<evidence type="ECO:0000256" key="1">
    <source>
        <dbReference type="ARBA" id="ARBA00009437"/>
    </source>
</evidence>
<organism evidence="7 8">
    <name type="scientific">Amorphus orientalis</name>
    <dbReference type="NCBI Taxonomy" id="649198"/>
    <lineage>
        <taxon>Bacteria</taxon>
        <taxon>Pseudomonadati</taxon>
        <taxon>Pseudomonadota</taxon>
        <taxon>Alphaproteobacteria</taxon>
        <taxon>Hyphomicrobiales</taxon>
        <taxon>Amorphaceae</taxon>
        <taxon>Amorphus</taxon>
    </lineage>
</organism>
<feature type="compositionally biased region" description="Polar residues" evidence="5">
    <location>
        <begin position="8"/>
        <end position="20"/>
    </location>
</feature>
<evidence type="ECO:0000256" key="5">
    <source>
        <dbReference type="SAM" id="MobiDB-lite"/>
    </source>
</evidence>
<dbReference type="SUPFAM" id="SSF53850">
    <property type="entry name" value="Periplasmic binding protein-like II"/>
    <property type="match status" value="1"/>
</dbReference>
<dbReference type="GO" id="GO:0005829">
    <property type="term" value="C:cytosol"/>
    <property type="evidence" value="ECO:0007669"/>
    <property type="project" value="TreeGrafter"/>
</dbReference>
<keyword evidence="2" id="KW-0805">Transcription regulation</keyword>
<dbReference type="Gene3D" id="1.10.10.10">
    <property type="entry name" value="Winged helix-like DNA-binding domain superfamily/Winged helix DNA-binding domain"/>
    <property type="match status" value="1"/>
</dbReference>
<proteinExistence type="inferred from homology"/>
<dbReference type="PANTHER" id="PTHR30419">
    <property type="entry name" value="HTH-TYPE TRANSCRIPTIONAL REGULATOR YBHD"/>
    <property type="match status" value="1"/>
</dbReference>
<keyword evidence="8" id="KW-1185">Reference proteome</keyword>
<keyword evidence="4" id="KW-0804">Transcription</keyword>
<evidence type="ECO:0000313" key="7">
    <source>
        <dbReference type="EMBL" id="MDQ0316489.1"/>
    </source>
</evidence>
<dbReference type="InterPro" id="IPR036390">
    <property type="entry name" value="WH_DNA-bd_sf"/>
</dbReference>
<dbReference type="EMBL" id="JAUSUL010000003">
    <property type="protein sequence ID" value="MDQ0316489.1"/>
    <property type="molecule type" value="Genomic_DNA"/>
</dbReference>
<dbReference type="SUPFAM" id="SSF46785">
    <property type="entry name" value="Winged helix' DNA-binding domain"/>
    <property type="match status" value="1"/>
</dbReference>
<dbReference type="PROSITE" id="PS50931">
    <property type="entry name" value="HTH_LYSR"/>
    <property type="match status" value="1"/>
</dbReference>
<dbReference type="InterPro" id="IPR050950">
    <property type="entry name" value="HTH-type_LysR_regulators"/>
</dbReference>
<name>A0AAE3VQJ2_9HYPH</name>
<comment type="similarity">
    <text evidence="1">Belongs to the LysR transcriptional regulatory family.</text>
</comment>
<protein>
    <submittedName>
        <fullName evidence="7">DNA-binding transcriptional LysR family regulator</fullName>
    </submittedName>
</protein>
<dbReference type="InterPro" id="IPR005119">
    <property type="entry name" value="LysR_subst-bd"/>
</dbReference>
<evidence type="ECO:0000259" key="6">
    <source>
        <dbReference type="PROSITE" id="PS50931"/>
    </source>
</evidence>
<dbReference type="Pfam" id="PF03466">
    <property type="entry name" value="LysR_substrate"/>
    <property type="match status" value="1"/>
</dbReference>
<sequence length="293" mass="32162">MSIMRLGSINSAAQSQGMTQPALSRSLKRLEDRLGVPLFVRHSTGMEPTRFARVLRDYAELMEFESDRVVEEIKLLNGAATGLVRLGIVPSVAQTLLPRALERARRQSPGIQVRVVEGSGDHMIAAVSRGEVDFAVVGMPHDPSDHTVSVTPLGMEGVCVAARSGHPLMSKRDLTIDDLRAYPWALPEKGNVIWYGFHALFNRAYMEPPVPAVSSNSVLVLKSMVLNDDYLTMMTRVVFAIEEREGLMAPVPLEAASWERRLAIARRATGTMLPAARLLLRELQEAGQDPAGI</sequence>
<evidence type="ECO:0000256" key="2">
    <source>
        <dbReference type="ARBA" id="ARBA00023015"/>
    </source>
</evidence>
<accession>A0AAE3VQJ2</accession>